<gene>
    <name evidence="1" type="ORF">A6P07_11510</name>
</gene>
<dbReference type="EMBL" id="LWSA01000160">
    <property type="protein sequence ID" value="OCX71700.1"/>
    <property type="molecule type" value="Genomic_DNA"/>
</dbReference>
<evidence type="ECO:0000313" key="1">
    <source>
        <dbReference type="EMBL" id="OCX71700.1"/>
    </source>
</evidence>
<protein>
    <submittedName>
        <fullName evidence="1">Uncharacterized protein</fullName>
    </submittedName>
</protein>
<organism evidence="1 2">
    <name type="scientific">Acidithiobacillus thiooxidans</name>
    <name type="common">Thiobacillus thiooxidans</name>
    <dbReference type="NCBI Taxonomy" id="930"/>
    <lineage>
        <taxon>Bacteria</taxon>
        <taxon>Pseudomonadati</taxon>
        <taxon>Pseudomonadota</taxon>
        <taxon>Acidithiobacillia</taxon>
        <taxon>Acidithiobacillales</taxon>
        <taxon>Acidithiobacillaceae</taxon>
        <taxon>Acidithiobacillus</taxon>
    </lineage>
</organism>
<dbReference type="Proteomes" id="UP000094893">
    <property type="component" value="Unassembled WGS sequence"/>
</dbReference>
<proteinExistence type="predicted"/>
<comment type="caution">
    <text evidence="1">The sequence shown here is derived from an EMBL/GenBank/DDBJ whole genome shotgun (WGS) entry which is preliminary data.</text>
</comment>
<accession>A0A1C2I6W8</accession>
<evidence type="ECO:0000313" key="2">
    <source>
        <dbReference type="Proteomes" id="UP000094893"/>
    </source>
</evidence>
<reference evidence="1 2" key="1">
    <citation type="journal article" date="2016" name="Int. J. Mol. Sci.">
        <title>Comparative genomics of the extreme acidophile Acidithiobacillus thiooxidans reveals intraspecific divergence and niche adaptation.</title>
        <authorList>
            <person name="Zhang X."/>
            <person name="Feng X."/>
            <person name="Tao J."/>
            <person name="Ma L."/>
            <person name="Xiao Y."/>
            <person name="Liang Y."/>
            <person name="Liu X."/>
            <person name="Yin H."/>
        </authorList>
    </citation>
    <scope>NUCLEOTIDE SEQUENCE [LARGE SCALE GENOMIC DNA]</scope>
    <source>
        <strain evidence="1 2">A02</strain>
    </source>
</reference>
<sequence length="88" mass="9875">MVILGTISGLMRFLVNSGIRDGTRSATGTNSRFLHIFDVVLRFLFWHKFAGMGATAKPVAALHWHNIKKTRRKPPSFVSCTAFAFAFF</sequence>
<dbReference type="AlphaFoldDB" id="A0A1C2I6W8"/>
<name>A0A1C2I6W8_ACITH</name>